<evidence type="ECO:0000256" key="1">
    <source>
        <dbReference type="SAM" id="MobiDB-lite"/>
    </source>
</evidence>
<name>A0AAD5LX03_PARTN</name>
<dbReference type="EMBL" id="JAHQIW010000195">
    <property type="protein sequence ID" value="KAJ1346598.1"/>
    <property type="molecule type" value="Genomic_DNA"/>
</dbReference>
<organism evidence="2 3">
    <name type="scientific">Parelaphostrongylus tenuis</name>
    <name type="common">Meningeal worm</name>
    <dbReference type="NCBI Taxonomy" id="148309"/>
    <lineage>
        <taxon>Eukaryota</taxon>
        <taxon>Metazoa</taxon>
        <taxon>Ecdysozoa</taxon>
        <taxon>Nematoda</taxon>
        <taxon>Chromadorea</taxon>
        <taxon>Rhabditida</taxon>
        <taxon>Rhabditina</taxon>
        <taxon>Rhabditomorpha</taxon>
        <taxon>Strongyloidea</taxon>
        <taxon>Metastrongylidae</taxon>
        <taxon>Parelaphostrongylus</taxon>
    </lineage>
</organism>
<proteinExistence type="predicted"/>
<feature type="region of interest" description="Disordered" evidence="1">
    <location>
        <begin position="97"/>
        <end position="118"/>
    </location>
</feature>
<feature type="region of interest" description="Disordered" evidence="1">
    <location>
        <begin position="41"/>
        <end position="61"/>
    </location>
</feature>
<dbReference type="AlphaFoldDB" id="A0AAD5LX03"/>
<feature type="compositionally biased region" description="Basic and acidic residues" evidence="1">
    <location>
        <begin position="47"/>
        <end position="61"/>
    </location>
</feature>
<comment type="caution">
    <text evidence="2">The sequence shown here is derived from an EMBL/GenBank/DDBJ whole genome shotgun (WGS) entry which is preliminary data.</text>
</comment>
<keyword evidence="3" id="KW-1185">Reference proteome</keyword>
<evidence type="ECO:0000313" key="3">
    <source>
        <dbReference type="Proteomes" id="UP001196413"/>
    </source>
</evidence>
<protein>
    <submittedName>
        <fullName evidence="2">Uncharacterized protein</fullName>
    </submittedName>
</protein>
<evidence type="ECO:0000313" key="2">
    <source>
        <dbReference type="EMBL" id="KAJ1346598.1"/>
    </source>
</evidence>
<dbReference type="Proteomes" id="UP001196413">
    <property type="component" value="Unassembled WGS sequence"/>
</dbReference>
<reference evidence="2" key="1">
    <citation type="submission" date="2021-06" db="EMBL/GenBank/DDBJ databases">
        <title>Parelaphostrongylus tenuis whole genome reference sequence.</title>
        <authorList>
            <person name="Garwood T.J."/>
            <person name="Larsen P.A."/>
            <person name="Fountain-Jones N.M."/>
            <person name="Garbe J.R."/>
            <person name="Macchietto M.G."/>
            <person name="Kania S.A."/>
            <person name="Gerhold R.W."/>
            <person name="Richards J.E."/>
            <person name="Wolf T.M."/>
        </authorList>
    </citation>
    <scope>NUCLEOTIDE SEQUENCE</scope>
    <source>
        <strain evidence="2">MNPRO001-30</strain>
        <tissue evidence="2">Meninges</tissue>
    </source>
</reference>
<gene>
    <name evidence="2" type="ORF">KIN20_001447</name>
</gene>
<accession>A0AAD5LX03</accession>
<sequence>MAIGERCSTSPPLTIEITLLAYSPVERNHFSTKRIRWQQPGTAEFENSWKKRDKRKADNGRTDELYRYPSISIIVTSKAQHTGHNTVGESRTIKNYHKDRNSGCHHSFSQGYREKIIE</sequence>